<reference evidence="2" key="2">
    <citation type="journal article" date="2021" name="Microorganisms">
        <title>Bacterial Dimethylsulfoniopropionate Biosynthesis in the East China Sea.</title>
        <authorList>
            <person name="Liu J."/>
            <person name="Zhang Y."/>
            <person name="Liu J."/>
            <person name="Zhong H."/>
            <person name="Williams B.T."/>
            <person name="Zheng Y."/>
            <person name="Curson A.R.J."/>
            <person name="Sun C."/>
            <person name="Sun H."/>
            <person name="Song D."/>
            <person name="Wagner Mackenzie B."/>
            <person name="Bermejo Martinez A."/>
            <person name="Todd J.D."/>
            <person name="Zhang X.H."/>
        </authorList>
    </citation>
    <scope>NUCLEOTIDE SEQUENCE</scope>
    <source>
        <strain evidence="2">AESS21</strain>
    </source>
</reference>
<keyword evidence="1" id="KW-0812">Transmembrane</keyword>
<evidence type="ECO:0000313" key="2">
    <source>
        <dbReference type="EMBL" id="MBS8258757.1"/>
    </source>
</evidence>
<dbReference type="EMBL" id="QTKU01000001">
    <property type="protein sequence ID" value="MBS8258757.1"/>
    <property type="molecule type" value="Genomic_DNA"/>
</dbReference>
<protein>
    <submittedName>
        <fullName evidence="2">Uncharacterized protein</fullName>
    </submittedName>
</protein>
<evidence type="ECO:0000256" key="1">
    <source>
        <dbReference type="SAM" id="Phobius"/>
    </source>
</evidence>
<dbReference type="Proteomes" id="UP000705379">
    <property type="component" value="Unassembled WGS sequence"/>
</dbReference>
<keyword evidence="1" id="KW-1133">Transmembrane helix</keyword>
<evidence type="ECO:0000313" key="3">
    <source>
        <dbReference type="Proteomes" id="UP000705379"/>
    </source>
</evidence>
<gene>
    <name evidence="2" type="ORF">DYI23_00875</name>
</gene>
<feature type="transmembrane region" description="Helical" evidence="1">
    <location>
        <begin position="7"/>
        <end position="27"/>
    </location>
</feature>
<name>A0A944GQK1_9HYPH</name>
<comment type="caution">
    <text evidence="2">The sequence shown here is derived from an EMBL/GenBank/DDBJ whole genome shotgun (WGS) entry which is preliminary data.</text>
</comment>
<reference evidence="2" key="1">
    <citation type="submission" date="2018-08" db="EMBL/GenBank/DDBJ databases">
        <authorList>
            <person name="Jin W."/>
            <person name="Wang H."/>
            <person name="Yang Y."/>
            <person name="Li M."/>
            <person name="Liu J."/>
        </authorList>
    </citation>
    <scope>NUCLEOTIDE SEQUENCE</scope>
    <source>
        <strain evidence="2">AESS21</strain>
    </source>
</reference>
<organism evidence="2 3">
    <name type="scientific">Roseibium polysiphoniae</name>
    <dbReference type="NCBI Taxonomy" id="2571221"/>
    <lineage>
        <taxon>Bacteria</taxon>
        <taxon>Pseudomonadati</taxon>
        <taxon>Pseudomonadota</taxon>
        <taxon>Alphaproteobacteria</taxon>
        <taxon>Hyphomicrobiales</taxon>
        <taxon>Stappiaceae</taxon>
        <taxon>Roseibium</taxon>
    </lineage>
</organism>
<proteinExistence type="predicted"/>
<accession>A0A944GQK1</accession>
<feature type="transmembrane region" description="Helical" evidence="1">
    <location>
        <begin position="33"/>
        <end position="54"/>
    </location>
</feature>
<dbReference type="AlphaFoldDB" id="A0A944GQK1"/>
<sequence length="71" mass="7542">MSGWKTLLFNGVVGILVVIAQLAEYVSAVDLSAILPLNMTPWVIVAVGLVNILLRHVTKGSAGWIAKRGEA</sequence>
<keyword evidence="1" id="KW-0472">Membrane</keyword>
<dbReference type="RefSeq" id="WP_213214518.1">
    <property type="nucleotide sequence ID" value="NZ_QTKU01000001.1"/>
</dbReference>